<dbReference type="EC" id="2.7.13.3" evidence="3"/>
<comment type="caution">
    <text evidence="16">The sequence shown here is derived from an EMBL/GenBank/DDBJ whole genome shotgun (WGS) entry which is preliminary data.</text>
</comment>
<proteinExistence type="predicted"/>
<dbReference type="SMART" id="SM00388">
    <property type="entry name" value="HisKA"/>
    <property type="match status" value="1"/>
</dbReference>
<evidence type="ECO:0000313" key="16">
    <source>
        <dbReference type="EMBL" id="MBT8767170.1"/>
    </source>
</evidence>
<keyword evidence="5" id="KW-0808">Transferase</keyword>
<dbReference type="GO" id="GO:0016301">
    <property type="term" value="F:kinase activity"/>
    <property type="evidence" value="ECO:0007669"/>
    <property type="project" value="UniProtKB-KW"/>
</dbReference>
<dbReference type="InterPro" id="IPR003660">
    <property type="entry name" value="HAMP_dom"/>
</dbReference>
<dbReference type="PANTHER" id="PTHR45436">
    <property type="entry name" value="SENSOR HISTIDINE KINASE YKOH"/>
    <property type="match status" value="1"/>
</dbReference>
<evidence type="ECO:0000256" key="2">
    <source>
        <dbReference type="ARBA" id="ARBA00004370"/>
    </source>
</evidence>
<feature type="domain" description="HAMP" evidence="15">
    <location>
        <begin position="186"/>
        <end position="237"/>
    </location>
</feature>
<evidence type="ECO:0000256" key="1">
    <source>
        <dbReference type="ARBA" id="ARBA00000085"/>
    </source>
</evidence>
<evidence type="ECO:0000259" key="15">
    <source>
        <dbReference type="PROSITE" id="PS50885"/>
    </source>
</evidence>
<evidence type="ECO:0000259" key="14">
    <source>
        <dbReference type="PROSITE" id="PS50109"/>
    </source>
</evidence>
<dbReference type="Pfam" id="PF02518">
    <property type="entry name" value="HATPase_c"/>
    <property type="match status" value="1"/>
</dbReference>
<sequence>MANSLRLRLMLGAAAISVLFMLALLPALRGAFVIALEESIHMRLESDASALIASAYITDGRLDMPDDLPSSEYDDLDASQLAYIYDGEGKLVWWSRSSENESVPYRPQLGRHDHELMQLKDVNGREFFAHQMEVDQLRGQKVSFYVVSMQPASDYQGLYDDFIEQLYIWLSGAAVVLLALLWFGLTWGFRSLRGLSSELDEVEAGSRDSLSEKHPRELLRLTRSLNRLLDGERRQRERYRHSLDDLAHSLKTPLSVLQGVSEVLADKSGEGEQARVLQNQVERMSQQIGYQLQRASLRKSGLVRHRVRLAPLIDTLCDALDKVYRDKRVQIERKFDPGLMVPMEQGALLEMLGNLLENAYRLCLRHIRISADVRDGFCEVRVADDGPGVPANQRARILKRGERLDSQHPGQGIGTAVVKDIVESYEGELFLEDSDLGGADFRIRFPLL</sequence>
<keyword evidence="12 13" id="KW-0472">Membrane</keyword>
<dbReference type="PROSITE" id="PS50109">
    <property type="entry name" value="HIS_KIN"/>
    <property type="match status" value="1"/>
</dbReference>
<keyword evidence="4" id="KW-0597">Phosphoprotein</keyword>
<dbReference type="EMBL" id="JAGTIS010000006">
    <property type="protein sequence ID" value="MBT8767170.1"/>
    <property type="molecule type" value="Genomic_DNA"/>
</dbReference>
<comment type="catalytic activity">
    <reaction evidence="1">
        <text>ATP + protein L-histidine = ADP + protein N-phospho-L-histidine.</text>
        <dbReference type="EC" id="2.7.13.3"/>
    </reaction>
</comment>
<evidence type="ECO:0000256" key="5">
    <source>
        <dbReference type="ARBA" id="ARBA00022679"/>
    </source>
</evidence>
<gene>
    <name evidence="16" type="ORF">J7302_13735</name>
</gene>
<evidence type="ECO:0000256" key="8">
    <source>
        <dbReference type="ARBA" id="ARBA00022777"/>
    </source>
</evidence>
<keyword evidence="10 13" id="KW-1133">Transmembrane helix</keyword>
<organism evidence="16 17">
    <name type="scientific">Metapseudomonas boanensis</name>
    <dbReference type="NCBI Taxonomy" id="2822138"/>
    <lineage>
        <taxon>Bacteria</taxon>
        <taxon>Pseudomonadati</taxon>
        <taxon>Pseudomonadota</taxon>
        <taxon>Gammaproteobacteria</taxon>
        <taxon>Pseudomonadales</taxon>
        <taxon>Pseudomonadaceae</taxon>
        <taxon>Metapseudomonas</taxon>
    </lineage>
</organism>
<evidence type="ECO:0000313" key="17">
    <source>
        <dbReference type="Proteomes" id="UP001519667"/>
    </source>
</evidence>
<keyword evidence="7" id="KW-0547">Nucleotide-binding</keyword>
<dbReference type="InterPro" id="IPR058619">
    <property type="entry name" value="PhoQ/CarS-like_HATPase"/>
</dbReference>
<dbReference type="Pfam" id="PF00512">
    <property type="entry name" value="HisKA"/>
    <property type="match status" value="1"/>
</dbReference>
<name>A0ABS5XHM8_9GAMM</name>
<dbReference type="RefSeq" id="WP_215375477.1">
    <property type="nucleotide sequence ID" value="NZ_JAGTIS010000006.1"/>
</dbReference>
<dbReference type="InterPro" id="IPR003594">
    <property type="entry name" value="HATPase_dom"/>
</dbReference>
<dbReference type="PROSITE" id="PS50885">
    <property type="entry name" value="HAMP"/>
    <property type="match status" value="1"/>
</dbReference>
<keyword evidence="8 16" id="KW-0418">Kinase</keyword>
<dbReference type="InterPro" id="IPR036890">
    <property type="entry name" value="HATPase_C_sf"/>
</dbReference>
<feature type="transmembrane region" description="Helical" evidence="13">
    <location>
        <begin position="166"/>
        <end position="189"/>
    </location>
</feature>
<dbReference type="InterPro" id="IPR004358">
    <property type="entry name" value="Sig_transdc_His_kin-like_C"/>
</dbReference>
<dbReference type="CDD" id="cd16954">
    <property type="entry name" value="HATPase_PhoQ-like"/>
    <property type="match status" value="1"/>
</dbReference>
<dbReference type="PRINTS" id="PR00344">
    <property type="entry name" value="BCTRLSENSOR"/>
</dbReference>
<dbReference type="SUPFAM" id="SSF47384">
    <property type="entry name" value="Homodimeric domain of signal transducing histidine kinase"/>
    <property type="match status" value="1"/>
</dbReference>
<dbReference type="InterPro" id="IPR003661">
    <property type="entry name" value="HisK_dim/P_dom"/>
</dbReference>
<feature type="domain" description="Histidine kinase" evidence="14">
    <location>
        <begin position="245"/>
        <end position="448"/>
    </location>
</feature>
<evidence type="ECO:0000256" key="12">
    <source>
        <dbReference type="ARBA" id="ARBA00023136"/>
    </source>
</evidence>
<keyword evidence="6 13" id="KW-0812">Transmembrane</keyword>
<dbReference type="Gene3D" id="3.30.565.10">
    <property type="entry name" value="Histidine kinase-like ATPase, C-terminal domain"/>
    <property type="match status" value="1"/>
</dbReference>
<keyword evidence="17" id="KW-1185">Reference proteome</keyword>
<reference evidence="16 17" key="1">
    <citation type="submission" date="2021-04" db="EMBL/GenBank/DDBJ databases">
        <title>Pseudomonas boanensis sp. nov., a bacterium isolated from river water used for household purposes in Boane District, Mozambique.</title>
        <authorList>
            <person name="Nicklasson M."/>
            <person name="Martin-Rodriguez A.J."/>
            <person name="Thorell K."/>
            <person name="Neves L."/>
            <person name="Mussagy A."/>
            <person name="Rydberg H.A."/>
            <person name="Hernroth B."/>
            <person name="Svensson-Stadler L."/>
            <person name="Sjoling A."/>
        </authorList>
    </citation>
    <scope>NUCLEOTIDE SEQUENCE [LARGE SCALE GENOMIC DNA]</scope>
    <source>
        <strain evidence="16 17">DB1</strain>
    </source>
</reference>
<accession>A0ABS5XHM8</accession>
<dbReference type="PANTHER" id="PTHR45436:SF4">
    <property type="entry name" value="SENSOR PROTEIN PHOQ"/>
    <property type="match status" value="1"/>
</dbReference>
<evidence type="ECO:0000256" key="11">
    <source>
        <dbReference type="ARBA" id="ARBA00023012"/>
    </source>
</evidence>
<dbReference type="InterPro" id="IPR036097">
    <property type="entry name" value="HisK_dim/P_sf"/>
</dbReference>
<evidence type="ECO:0000256" key="6">
    <source>
        <dbReference type="ARBA" id="ARBA00022692"/>
    </source>
</evidence>
<dbReference type="InterPro" id="IPR050428">
    <property type="entry name" value="TCS_sensor_his_kinase"/>
</dbReference>
<dbReference type="SUPFAM" id="SSF55874">
    <property type="entry name" value="ATPase domain of HSP90 chaperone/DNA topoisomerase II/histidine kinase"/>
    <property type="match status" value="1"/>
</dbReference>
<evidence type="ECO:0000256" key="4">
    <source>
        <dbReference type="ARBA" id="ARBA00022553"/>
    </source>
</evidence>
<comment type="subcellular location">
    <subcellularLocation>
        <location evidence="2">Membrane</location>
    </subcellularLocation>
</comment>
<evidence type="ECO:0000256" key="3">
    <source>
        <dbReference type="ARBA" id="ARBA00012438"/>
    </source>
</evidence>
<evidence type="ECO:0000256" key="13">
    <source>
        <dbReference type="SAM" id="Phobius"/>
    </source>
</evidence>
<dbReference type="InterPro" id="IPR005467">
    <property type="entry name" value="His_kinase_dom"/>
</dbReference>
<evidence type="ECO:0000256" key="9">
    <source>
        <dbReference type="ARBA" id="ARBA00022840"/>
    </source>
</evidence>
<dbReference type="Proteomes" id="UP001519667">
    <property type="component" value="Unassembled WGS sequence"/>
</dbReference>
<dbReference type="Gene3D" id="1.10.287.130">
    <property type="match status" value="1"/>
</dbReference>
<keyword evidence="9" id="KW-0067">ATP-binding</keyword>
<evidence type="ECO:0000256" key="10">
    <source>
        <dbReference type="ARBA" id="ARBA00022989"/>
    </source>
</evidence>
<evidence type="ECO:0000256" key="7">
    <source>
        <dbReference type="ARBA" id="ARBA00022741"/>
    </source>
</evidence>
<protein>
    <recommendedName>
        <fullName evidence="3">histidine kinase</fullName>
        <ecNumber evidence="3">2.7.13.3</ecNumber>
    </recommendedName>
</protein>
<dbReference type="SMART" id="SM00387">
    <property type="entry name" value="HATPase_c"/>
    <property type="match status" value="1"/>
</dbReference>
<dbReference type="CDD" id="cd00082">
    <property type="entry name" value="HisKA"/>
    <property type="match status" value="1"/>
</dbReference>
<keyword evidence="11" id="KW-0902">Two-component regulatory system</keyword>